<proteinExistence type="predicted"/>
<dbReference type="Proteomes" id="UP000673975">
    <property type="component" value="Unassembled WGS sequence"/>
</dbReference>
<dbReference type="SUPFAM" id="SSF48695">
    <property type="entry name" value="Multiheme cytochromes"/>
    <property type="match status" value="1"/>
</dbReference>
<reference evidence="3" key="1">
    <citation type="submission" date="2021-02" db="EMBL/GenBank/DDBJ databases">
        <title>Natronogracilivirga saccharolytica gen. nov. sp. nov. a new anaerobic, haloalkiliphilic carbohydrate-fermenting bacterium from soda lake and proposing of Cyclonatronumiaceae fam. nov. in the phylum Balneolaeota.</title>
        <authorList>
            <person name="Zhilina T.N."/>
            <person name="Sorokin D.Y."/>
            <person name="Zavarzina D.G."/>
            <person name="Toshchakov S.V."/>
            <person name="Kublanov I.V."/>
        </authorList>
    </citation>
    <scope>NUCLEOTIDE SEQUENCE</scope>
    <source>
        <strain evidence="3">Z-1702</strain>
    </source>
</reference>
<comment type="caution">
    <text evidence="3">The sequence shown here is derived from an EMBL/GenBank/DDBJ whole genome shotgun (WGS) entry which is preliminary data.</text>
</comment>
<accession>A0A8J7S6I2</accession>
<dbReference type="PANTHER" id="PTHR39425">
    <property type="entry name" value="LIPOPROTEIN CYTOCHROME C"/>
    <property type="match status" value="1"/>
</dbReference>
<dbReference type="EMBL" id="JAFIDN010000001">
    <property type="protein sequence ID" value="MBP3191066.1"/>
    <property type="molecule type" value="Genomic_DNA"/>
</dbReference>
<dbReference type="AlphaFoldDB" id="A0A8J7S6I2"/>
<dbReference type="RefSeq" id="WP_210509305.1">
    <property type="nucleotide sequence ID" value="NZ_JAFIDN010000001.1"/>
</dbReference>
<dbReference type="Pfam" id="PF14522">
    <property type="entry name" value="Cytochrome_C7"/>
    <property type="match status" value="1"/>
</dbReference>
<keyword evidence="1" id="KW-0472">Membrane</keyword>
<gene>
    <name evidence="3" type="ORF">NATSA_00170</name>
</gene>
<dbReference type="InterPro" id="IPR036280">
    <property type="entry name" value="Multihaem_cyt_sf"/>
</dbReference>
<evidence type="ECO:0000259" key="2">
    <source>
        <dbReference type="Pfam" id="PF14522"/>
    </source>
</evidence>
<evidence type="ECO:0000313" key="3">
    <source>
        <dbReference type="EMBL" id="MBP3191066.1"/>
    </source>
</evidence>
<evidence type="ECO:0000313" key="4">
    <source>
        <dbReference type="Proteomes" id="UP000673975"/>
    </source>
</evidence>
<keyword evidence="1" id="KW-1133">Transmembrane helix</keyword>
<keyword evidence="1" id="KW-0812">Transmembrane</keyword>
<dbReference type="PANTHER" id="PTHR39425:SF1">
    <property type="entry name" value="CYTOCHROME C7-LIKE DOMAIN-CONTAINING PROTEIN"/>
    <property type="match status" value="1"/>
</dbReference>
<name>A0A8J7S6I2_9BACT</name>
<evidence type="ECO:0000256" key="1">
    <source>
        <dbReference type="SAM" id="Phobius"/>
    </source>
</evidence>
<sequence length="215" mass="24410">MAQIFPEWVNNIPKRIHLATIIIITGIIFGFWYFGSPEYLEVGYAPNQPIPYSHKFHVSELGLDCQYCHGSAWESAAAGIPSTETCMTCHEYVATDSEKLQPLFDSWESGDPVEWIRVNDVPDHAYFNHSIHVNAGVGCATCHGRVDRMEVVMKTESMSMGWCLDCHNDPGPNLRPVEEVTNMAWEPPDDHYEFAQMIIEKRNIDASVYCNACHR</sequence>
<organism evidence="3 4">
    <name type="scientific">Natronogracilivirga saccharolytica</name>
    <dbReference type="NCBI Taxonomy" id="2812953"/>
    <lineage>
        <taxon>Bacteria</taxon>
        <taxon>Pseudomonadati</taxon>
        <taxon>Balneolota</taxon>
        <taxon>Balneolia</taxon>
        <taxon>Balneolales</taxon>
        <taxon>Cyclonatronaceae</taxon>
        <taxon>Natronogracilivirga</taxon>
    </lineage>
</organism>
<feature type="transmembrane region" description="Helical" evidence="1">
    <location>
        <begin position="16"/>
        <end position="34"/>
    </location>
</feature>
<dbReference type="Gene3D" id="3.90.10.10">
    <property type="entry name" value="Cytochrome C3"/>
    <property type="match status" value="2"/>
</dbReference>
<feature type="domain" description="Cytochrome c7-like" evidence="2">
    <location>
        <begin position="126"/>
        <end position="214"/>
    </location>
</feature>
<dbReference type="CDD" id="cd08168">
    <property type="entry name" value="Cytochrom_C3"/>
    <property type="match status" value="1"/>
</dbReference>
<keyword evidence="4" id="KW-1185">Reference proteome</keyword>
<protein>
    <submittedName>
        <fullName evidence="3">Cytochrome c3 family protein</fullName>
    </submittedName>
</protein>
<dbReference type="InterPro" id="IPR029467">
    <property type="entry name" value="Cyt_c7-like"/>
</dbReference>